<dbReference type="GO" id="GO:0055085">
    <property type="term" value="P:transmembrane transport"/>
    <property type="evidence" value="ECO:0007669"/>
    <property type="project" value="InterPro"/>
</dbReference>
<comment type="similarity">
    <text evidence="2">Belongs to the TonB family.</text>
</comment>
<keyword evidence="4" id="KW-1003">Cell membrane</keyword>
<dbReference type="InterPro" id="IPR037682">
    <property type="entry name" value="TonB_C"/>
</dbReference>
<proteinExistence type="inferred from homology"/>
<keyword evidence="3" id="KW-0813">Transport</keyword>
<dbReference type="PANTHER" id="PTHR33446">
    <property type="entry name" value="PROTEIN TONB-RELATED"/>
    <property type="match status" value="1"/>
</dbReference>
<evidence type="ECO:0000256" key="5">
    <source>
        <dbReference type="ARBA" id="ARBA00022519"/>
    </source>
</evidence>
<dbReference type="InterPro" id="IPR006260">
    <property type="entry name" value="TonB/TolA_C"/>
</dbReference>
<dbReference type="OrthoDB" id="649093at2"/>
<name>A0A556MKS5_9SPHI</name>
<reference evidence="12 13" key="1">
    <citation type="submission" date="2019-07" db="EMBL/GenBank/DDBJ databases">
        <authorList>
            <person name="Huq M.A."/>
        </authorList>
    </citation>
    <scope>NUCLEOTIDE SEQUENCE [LARGE SCALE GENOMIC DNA]</scope>
    <source>
        <strain evidence="12 13">MAH-19</strain>
    </source>
</reference>
<feature type="chain" id="PRO_5022011715" evidence="10">
    <location>
        <begin position="22"/>
        <end position="324"/>
    </location>
</feature>
<keyword evidence="8" id="KW-1133">Transmembrane helix</keyword>
<dbReference type="Proteomes" id="UP000318733">
    <property type="component" value="Unassembled WGS sequence"/>
</dbReference>
<evidence type="ECO:0000256" key="7">
    <source>
        <dbReference type="ARBA" id="ARBA00022927"/>
    </source>
</evidence>
<evidence type="ECO:0000256" key="9">
    <source>
        <dbReference type="ARBA" id="ARBA00023136"/>
    </source>
</evidence>
<keyword evidence="7" id="KW-0653">Protein transport</keyword>
<evidence type="ECO:0000256" key="6">
    <source>
        <dbReference type="ARBA" id="ARBA00022692"/>
    </source>
</evidence>
<dbReference type="GO" id="GO:0015031">
    <property type="term" value="P:protein transport"/>
    <property type="evidence" value="ECO:0007669"/>
    <property type="project" value="UniProtKB-KW"/>
</dbReference>
<dbReference type="AlphaFoldDB" id="A0A556MKS5"/>
<evidence type="ECO:0000256" key="10">
    <source>
        <dbReference type="SAM" id="SignalP"/>
    </source>
</evidence>
<evidence type="ECO:0000256" key="2">
    <source>
        <dbReference type="ARBA" id="ARBA00006555"/>
    </source>
</evidence>
<keyword evidence="13" id="KW-1185">Reference proteome</keyword>
<organism evidence="12 13">
    <name type="scientific">Mucilaginibacter corticis</name>
    <dbReference type="NCBI Taxonomy" id="2597670"/>
    <lineage>
        <taxon>Bacteria</taxon>
        <taxon>Pseudomonadati</taxon>
        <taxon>Bacteroidota</taxon>
        <taxon>Sphingobacteriia</taxon>
        <taxon>Sphingobacteriales</taxon>
        <taxon>Sphingobacteriaceae</taxon>
        <taxon>Mucilaginibacter</taxon>
    </lineage>
</organism>
<keyword evidence="6" id="KW-0812">Transmembrane</keyword>
<evidence type="ECO:0000256" key="3">
    <source>
        <dbReference type="ARBA" id="ARBA00022448"/>
    </source>
</evidence>
<dbReference type="Pfam" id="PF03544">
    <property type="entry name" value="TonB_C"/>
    <property type="match status" value="1"/>
</dbReference>
<accession>A0A556MKS5</accession>
<dbReference type="PROSITE" id="PS52015">
    <property type="entry name" value="TONB_CTD"/>
    <property type="match status" value="1"/>
</dbReference>
<dbReference type="EMBL" id="VLPK01000002">
    <property type="protein sequence ID" value="TSJ40468.1"/>
    <property type="molecule type" value="Genomic_DNA"/>
</dbReference>
<sequence length="324" mass="37160">MKCSIFITLIFCLFCFNYSSAQDFPRTYFYKNDDRLVKTRDSADYILVISAPDTGSKFYNFTEYYADNKIRSTGKTSEPDYRKLEGHYESFYPSGQKNEIATYNHNDKIGDYYKCYPDGKLYTHKFYEKSGENGSDYGAKILIVECRAKSGRILAANSNGKYIGYDNDFKNKEENGPIKNGLREGTWKGKIKDKHGKLTFIEEYKNGELISGKAVDKDKKTYTYQARAVQPKFFDGFAAFGTYLANNIKYPYHARVNRISGIVLIDFVVEKDGSLTDFKVKRSPDGELSEEALRVLKASPKWAPAAQYGMPVRVRFTLPVRFNI</sequence>
<dbReference type="InterPro" id="IPR051045">
    <property type="entry name" value="TonB-dependent_transducer"/>
</dbReference>
<feature type="domain" description="TonB C-terminal" evidence="11">
    <location>
        <begin position="235"/>
        <end position="324"/>
    </location>
</feature>
<dbReference type="Gene3D" id="3.90.930.1">
    <property type="match status" value="1"/>
</dbReference>
<evidence type="ECO:0000256" key="1">
    <source>
        <dbReference type="ARBA" id="ARBA00004383"/>
    </source>
</evidence>
<evidence type="ECO:0000313" key="13">
    <source>
        <dbReference type="Proteomes" id="UP000318733"/>
    </source>
</evidence>
<keyword evidence="5" id="KW-0997">Cell inner membrane</keyword>
<dbReference type="GO" id="GO:0098797">
    <property type="term" value="C:plasma membrane protein complex"/>
    <property type="evidence" value="ECO:0007669"/>
    <property type="project" value="TreeGrafter"/>
</dbReference>
<comment type="caution">
    <text evidence="12">The sequence shown here is derived from an EMBL/GenBank/DDBJ whole genome shotgun (WGS) entry which is preliminary data.</text>
</comment>
<dbReference type="RefSeq" id="WP_144248506.1">
    <property type="nucleotide sequence ID" value="NZ_VLPK01000002.1"/>
</dbReference>
<evidence type="ECO:0000256" key="4">
    <source>
        <dbReference type="ARBA" id="ARBA00022475"/>
    </source>
</evidence>
<comment type="subcellular location">
    <subcellularLocation>
        <location evidence="1">Cell inner membrane</location>
        <topology evidence="1">Single-pass membrane protein</topology>
        <orientation evidence="1">Periplasmic side</orientation>
    </subcellularLocation>
</comment>
<evidence type="ECO:0000313" key="12">
    <source>
        <dbReference type="EMBL" id="TSJ40468.1"/>
    </source>
</evidence>
<evidence type="ECO:0000259" key="11">
    <source>
        <dbReference type="PROSITE" id="PS52015"/>
    </source>
</evidence>
<dbReference type="NCBIfam" id="TIGR01352">
    <property type="entry name" value="tonB_Cterm"/>
    <property type="match status" value="1"/>
</dbReference>
<feature type="signal peptide" evidence="10">
    <location>
        <begin position="1"/>
        <end position="21"/>
    </location>
</feature>
<evidence type="ECO:0000256" key="8">
    <source>
        <dbReference type="ARBA" id="ARBA00022989"/>
    </source>
</evidence>
<keyword evidence="10" id="KW-0732">Signal</keyword>
<keyword evidence="9" id="KW-0472">Membrane</keyword>
<dbReference type="PANTHER" id="PTHR33446:SF2">
    <property type="entry name" value="PROTEIN TONB"/>
    <property type="match status" value="1"/>
</dbReference>
<dbReference type="GO" id="GO:0031992">
    <property type="term" value="F:energy transducer activity"/>
    <property type="evidence" value="ECO:0007669"/>
    <property type="project" value="TreeGrafter"/>
</dbReference>
<dbReference type="SUPFAM" id="SSF74653">
    <property type="entry name" value="TolA/TonB C-terminal domain"/>
    <property type="match status" value="1"/>
</dbReference>
<gene>
    <name evidence="12" type="ORF">FO440_11980</name>
</gene>
<dbReference type="Gene3D" id="3.30.1150.10">
    <property type="match status" value="1"/>
</dbReference>
<protein>
    <submittedName>
        <fullName evidence="12">TonB family protein</fullName>
    </submittedName>
</protein>